<evidence type="ECO:0000313" key="2">
    <source>
        <dbReference type="Proteomes" id="UP000179099"/>
    </source>
</evidence>
<dbReference type="EMBL" id="MHMW01000019">
    <property type="protein sequence ID" value="OGZ34080.1"/>
    <property type="molecule type" value="Genomic_DNA"/>
</dbReference>
<evidence type="ECO:0000313" key="1">
    <source>
        <dbReference type="EMBL" id="OGZ34080.1"/>
    </source>
</evidence>
<proteinExistence type="predicted"/>
<reference evidence="1 2" key="1">
    <citation type="journal article" date="2016" name="Nat. Commun.">
        <title>Thousands of microbial genomes shed light on interconnected biogeochemical processes in an aquifer system.</title>
        <authorList>
            <person name="Anantharaman K."/>
            <person name="Brown C.T."/>
            <person name="Hug L.A."/>
            <person name="Sharon I."/>
            <person name="Castelle C.J."/>
            <person name="Probst A.J."/>
            <person name="Thomas B.C."/>
            <person name="Singh A."/>
            <person name="Wilkins M.J."/>
            <person name="Karaoz U."/>
            <person name="Brodie E.L."/>
            <person name="Williams K.H."/>
            <person name="Hubbard S.S."/>
            <person name="Banfield J.F."/>
        </authorList>
    </citation>
    <scope>NUCLEOTIDE SEQUENCE [LARGE SCALE GENOMIC DNA]</scope>
</reference>
<sequence length="417" mass="48551">MNAIEYIAKLLRTPEPVLSELFEKMERLSGKSGVPEKIFKENKKIVSRKLDELEIKEGKADAQYIERELLKKTKEADAAFFEFLGKPDFSKQECCSTMIDILKKTANITKGFFVKEEKLRSFLMLNPPKNILSALNYKSVGQMLENEDLYEIFAALRFVENEKWLNQVFFHPYNDLRADNFEEREIKISVLSQKWTAIGEKFVGKKLHNISHLKELGFVFVLPMQKDHFVGQSLETFSLILHYLHEIDFYSKLFKKYSALPNFGENIVKLLSGAISDTMPEPDGSVLWRIIVRYLAKIDENDPRLFQPHVNPETIHWLKAEKEIDAMADKNPQIKMDFWREIDDFVGEIFPAGKKGEDIVSFDLVDNVISLTHGGLGKYLYHQQEALWNKIFIEYMGEEKLEEMVVQNLEKGYIELK</sequence>
<gene>
    <name evidence="1" type="ORF">A2Y98_03340</name>
</gene>
<accession>A0A1G2F8X7</accession>
<protein>
    <submittedName>
        <fullName evidence="1">Uncharacterized protein</fullName>
    </submittedName>
</protein>
<comment type="caution">
    <text evidence="1">The sequence shown here is derived from an EMBL/GenBank/DDBJ whole genome shotgun (WGS) entry which is preliminary data.</text>
</comment>
<dbReference type="AlphaFoldDB" id="A0A1G2F8X7"/>
<dbReference type="Proteomes" id="UP000179099">
    <property type="component" value="Unassembled WGS sequence"/>
</dbReference>
<name>A0A1G2F8X7_9BACT</name>
<dbReference type="STRING" id="1801992.A2Y98_03340"/>
<organism evidence="1 2">
    <name type="scientific">Candidatus Portnoybacteria bacterium RBG_19FT_COMBO_36_7</name>
    <dbReference type="NCBI Taxonomy" id="1801992"/>
    <lineage>
        <taxon>Bacteria</taxon>
        <taxon>Candidatus Portnoyibacteriota</taxon>
    </lineage>
</organism>